<evidence type="ECO:0000259" key="7">
    <source>
        <dbReference type="PROSITE" id="PS50930"/>
    </source>
</evidence>
<sequence length="243" mass="27119">MLAALVIDDEQFAREELADLLNESGDITVVGEAPNAIIGLKKINELRPDVVFVDIQMPQVTGLDLLSMLDPDNMPYVVFVTAYDQYAIQAFEDNAFDYLLKPVEPQRLTKTVQKLVRNAQKDTLQQNVAAIASESLAQIPCVGHNRIVLLPTHQVESVYSDLSGVHVRSSTQTASTQLTLKTLEEKTPLLRCHRQYLVNVQHIREIKLLENGLAEVVTISDFTIPISRRYLKVLKEAIGLTGN</sequence>
<reference evidence="8 9" key="1">
    <citation type="journal article" date="2012" name="Science">
        <title>Ecological populations of bacteria act as socially cohesive units of antibiotic production and resistance.</title>
        <authorList>
            <person name="Cordero O.X."/>
            <person name="Wildschutte H."/>
            <person name="Kirkup B."/>
            <person name="Proehl S."/>
            <person name="Ngo L."/>
            <person name="Hussain F."/>
            <person name="Le Roux F."/>
            <person name="Mincer T."/>
            <person name="Polz M.F."/>
        </authorList>
    </citation>
    <scope>NUCLEOTIDE SEQUENCE [LARGE SCALE GENOMIC DNA]</scope>
    <source>
        <strain evidence="8 9">FF-454</strain>
    </source>
</reference>
<accession>A0A1E5C1V5</accession>
<dbReference type="PANTHER" id="PTHR48111:SF3">
    <property type="entry name" value="TRANSCRIPTIONAL REGULATORY PROTEIN BTSR"/>
    <property type="match status" value="1"/>
</dbReference>
<dbReference type="CDD" id="cd17532">
    <property type="entry name" value="REC_LytTR_AlgR-like"/>
    <property type="match status" value="1"/>
</dbReference>
<evidence type="ECO:0000256" key="4">
    <source>
        <dbReference type="ARBA" id="ARBA00023163"/>
    </source>
</evidence>
<dbReference type="GO" id="GO:0000976">
    <property type="term" value="F:transcription cis-regulatory region binding"/>
    <property type="evidence" value="ECO:0007669"/>
    <property type="project" value="TreeGrafter"/>
</dbReference>
<dbReference type="Pfam" id="PF04397">
    <property type="entry name" value="LytTR"/>
    <property type="match status" value="1"/>
</dbReference>
<feature type="modified residue" description="4-aspartylphosphate" evidence="5">
    <location>
        <position position="54"/>
    </location>
</feature>
<dbReference type="GO" id="GO:0032993">
    <property type="term" value="C:protein-DNA complex"/>
    <property type="evidence" value="ECO:0007669"/>
    <property type="project" value="TreeGrafter"/>
</dbReference>
<dbReference type="Proteomes" id="UP000095039">
    <property type="component" value="Unassembled WGS sequence"/>
</dbReference>
<dbReference type="InterPro" id="IPR011006">
    <property type="entry name" value="CheY-like_superfamily"/>
</dbReference>
<dbReference type="PROSITE" id="PS50930">
    <property type="entry name" value="HTH_LYTTR"/>
    <property type="match status" value="1"/>
</dbReference>
<evidence type="ECO:0000313" key="9">
    <source>
        <dbReference type="Proteomes" id="UP000095039"/>
    </source>
</evidence>
<dbReference type="FunFam" id="2.40.50.1020:FF:000001">
    <property type="entry name" value="Two-component response regulator yehT"/>
    <property type="match status" value="1"/>
</dbReference>
<keyword evidence="1" id="KW-0902">Two-component regulatory system</keyword>
<dbReference type="SMART" id="SM00850">
    <property type="entry name" value="LytTR"/>
    <property type="match status" value="1"/>
</dbReference>
<proteinExistence type="predicted"/>
<evidence type="ECO:0000256" key="3">
    <source>
        <dbReference type="ARBA" id="ARBA00023125"/>
    </source>
</evidence>
<feature type="domain" description="HTH LytTR-type" evidence="7">
    <location>
        <begin position="139"/>
        <end position="240"/>
    </location>
</feature>
<keyword evidence="4" id="KW-0804">Transcription</keyword>
<dbReference type="NCBIfam" id="NF008677">
    <property type="entry name" value="PRK11697.1"/>
    <property type="match status" value="1"/>
</dbReference>
<dbReference type="EMBL" id="AJWN02000083">
    <property type="protein sequence ID" value="OEE59470.1"/>
    <property type="molecule type" value="Genomic_DNA"/>
</dbReference>
<gene>
    <name evidence="8" type="ORF">A1OK_13990</name>
</gene>
<dbReference type="Gene3D" id="3.40.50.2300">
    <property type="match status" value="1"/>
</dbReference>
<name>A0A1E5C1V5_9GAMM</name>
<keyword evidence="9" id="KW-1185">Reference proteome</keyword>
<organism evidence="8 9">
    <name type="scientific">Enterovibrio norvegicus FF-454</name>
    <dbReference type="NCBI Taxonomy" id="1185651"/>
    <lineage>
        <taxon>Bacteria</taxon>
        <taxon>Pseudomonadati</taxon>
        <taxon>Pseudomonadota</taxon>
        <taxon>Gammaproteobacteria</taxon>
        <taxon>Vibrionales</taxon>
        <taxon>Vibrionaceae</taxon>
        <taxon>Enterovibrio</taxon>
    </lineage>
</organism>
<dbReference type="PROSITE" id="PS50110">
    <property type="entry name" value="RESPONSE_REGULATORY"/>
    <property type="match status" value="1"/>
</dbReference>
<dbReference type="FunFam" id="3.40.50.2300:FF:000051">
    <property type="entry name" value="Two-component response regulator yehT"/>
    <property type="match status" value="1"/>
</dbReference>
<protein>
    <submittedName>
        <fullName evidence="8">Two-component system response regulator YehT</fullName>
    </submittedName>
</protein>
<evidence type="ECO:0000259" key="6">
    <source>
        <dbReference type="PROSITE" id="PS50110"/>
    </source>
</evidence>
<dbReference type="RefSeq" id="WP_016958809.1">
    <property type="nucleotide sequence ID" value="NZ_AJWN02000083.1"/>
</dbReference>
<dbReference type="SUPFAM" id="SSF52172">
    <property type="entry name" value="CheY-like"/>
    <property type="match status" value="1"/>
</dbReference>
<evidence type="ECO:0000256" key="1">
    <source>
        <dbReference type="ARBA" id="ARBA00023012"/>
    </source>
</evidence>
<dbReference type="Gene3D" id="2.40.50.1020">
    <property type="entry name" value="LytTr DNA-binding domain"/>
    <property type="match status" value="1"/>
</dbReference>
<dbReference type="PANTHER" id="PTHR48111">
    <property type="entry name" value="REGULATOR OF RPOS"/>
    <property type="match status" value="1"/>
</dbReference>
<feature type="domain" description="Response regulatory" evidence="6">
    <location>
        <begin position="3"/>
        <end position="116"/>
    </location>
</feature>
<comment type="caution">
    <text evidence="8">The sequence shown here is derived from an EMBL/GenBank/DDBJ whole genome shotgun (WGS) entry which is preliminary data.</text>
</comment>
<evidence type="ECO:0000313" key="8">
    <source>
        <dbReference type="EMBL" id="OEE59470.1"/>
    </source>
</evidence>
<dbReference type="InterPro" id="IPR001789">
    <property type="entry name" value="Sig_transdc_resp-reg_receiver"/>
</dbReference>
<evidence type="ECO:0000256" key="5">
    <source>
        <dbReference type="PROSITE-ProRule" id="PRU00169"/>
    </source>
</evidence>
<dbReference type="GO" id="GO:0000156">
    <property type="term" value="F:phosphorelay response regulator activity"/>
    <property type="evidence" value="ECO:0007669"/>
    <property type="project" value="TreeGrafter"/>
</dbReference>
<dbReference type="SMART" id="SM00448">
    <property type="entry name" value="REC"/>
    <property type="match status" value="1"/>
</dbReference>
<evidence type="ECO:0000256" key="2">
    <source>
        <dbReference type="ARBA" id="ARBA00023015"/>
    </source>
</evidence>
<dbReference type="GO" id="GO:0006355">
    <property type="term" value="P:regulation of DNA-templated transcription"/>
    <property type="evidence" value="ECO:0007669"/>
    <property type="project" value="TreeGrafter"/>
</dbReference>
<keyword evidence="3" id="KW-0238">DNA-binding</keyword>
<keyword evidence="2" id="KW-0805">Transcription regulation</keyword>
<dbReference type="Pfam" id="PF00072">
    <property type="entry name" value="Response_reg"/>
    <property type="match status" value="1"/>
</dbReference>
<dbReference type="InterPro" id="IPR039420">
    <property type="entry name" value="WalR-like"/>
</dbReference>
<dbReference type="InterPro" id="IPR007492">
    <property type="entry name" value="LytTR_DNA-bd_dom"/>
</dbReference>
<dbReference type="GO" id="GO:0005829">
    <property type="term" value="C:cytosol"/>
    <property type="evidence" value="ECO:0007669"/>
    <property type="project" value="TreeGrafter"/>
</dbReference>
<keyword evidence="5" id="KW-0597">Phosphoprotein</keyword>
<dbReference type="AlphaFoldDB" id="A0A1E5C1V5"/>